<feature type="domain" description="HMG box" evidence="6">
    <location>
        <begin position="128"/>
        <end position="196"/>
    </location>
</feature>
<evidence type="ECO:0000256" key="5">
    <source>
        <dbReference type="SAM" id="MobiDB-lite"/>
    </source>
</evidence>
<keyword evidence="4" id="KW-0539">Nucleus</keyword>
<dbReference type="GO" id="GO:0030154">
    <property type="term" value="P:cell differentiation"/>
    <property type="evidence" value="ECO:0007669"/>
    <property type="project" value="TreeGrafter"/>
</dbReference>
<name>A0AAQ3RDV2_9PEZI</name>
<dbReference type="InterPro" id="IPR036910">
    <property type="entry name" value="HMG_box_dom_sf"/>
</dbReference>
<feature type="region of interest" description="Disordered" evidence="5">
    <location>
        <begin position="540"/>
        <end position="595"/>
    </location>
</feature>
<dbReference type="AlphaFoldDB" id="A0AAQ3RDV2"/>
<dbReference type="GO" id="GO:0001228">
    <property type="term" value="F:DNA-binding transcription activator activity, RNA polymerase II-specific"/>
    <property type="evidence" value="ECO:0007669"/>
    <property type="project" value="TreeGrafter"/>
</dbReference>
<dbReference type="InterPro" id="IPR050140">
    <property type="entry name" value="SRY-related_HMG-box_TF-like"/>
</dbReference>
<feature type="region of interest" description="Disordered" evidence="5">
    <location>
        <begin position="1"/>
        <end position="29"/>
    </location>
</feature>
<dbReference type="GO" id="GO:0005634">
    <property type="term" value="C:nucleus"/>
    <property type="evidence" value="ECO:0007669"/>
    <property type="project" value="UniProtKB-UniRule"/>
</dbReference>
<gene>
    <name evidence="7" type="ORF">R9X50_00690200</name>
</gene>
<keyword evidence="8" id="KW-1185">Reference proteome</keyword>
<dbReference type="SUPFAM" id="SSF47095">
    <property type="entry name" value="HMG-box"/>
    <property type="match status" value="1"/>
</dbReference>
<evidence type="ECO:0000259" key="6">
    <source>
        <dbReference type="PROSITE" id="PS50118"/>
    </source>
</evidence>
<keyword evidence="1" id="KW-0805">Transcription regulation</keyword>
<dbReference type="GO" id="GO:0000978">
    <property type="term" value="F:RNA polymerase II cis-regulatory region sequence-specific DNA binding"/>
    <property type="evidence" value="ECO:0007669"/>
    <property type="project" value="TreeGrafter"/>
</dbReference>
<sequence length="722" mass="79703">MAALHLSSPLQPSAPWSNNSSQLQQSPSDSAQIVLTRHQHPLNMPDVNLSNETTFKTSETQVGIESQSAGRRTPLIPDQNLNTICGKRKASVTEHDDKETTSIEATPLNTTVDIVDDATHICLCQRDPKIPRPPFILYRQHHHASVVAQHPGLANPEISKIIGEQWQKQTPEIKQKWKSLAEEEKFRHQQQYPDYRYQPKRHGRKGSLSDIPGSATTERAKCSKCAGRSNLGITSPGPNSASYTYAPVPQVSTPLTRTLPMMSNLSLQTLETRPDIGHYTIHNMSPASYDERDDLGLLSPDFKRRRYNGDHPQTLVRTMHPRYVNNAHTGGTVGPGTPFPFDQVPSHPYPQAIAEIRRESLPSFRGMTSPSGLMAPPPPPRPKMGYMQHCVSQGNFPADRKLTLPPLQTTAIDIPLVTAPLTTPGLMRSAEDQIMSILVTYKIKTLAQIAPAMPITKEAPRGPFIAIEGNNTEAVTELAKWLQNEFKKDQGLTIKLIDGPDVTQKGDLDSAMIEYHLLVSLWLAKSKEIVKFITQSPTATPFDSEINETSPKKPYIRERIDENSDDDPASSKNSGHRTSPPADDTDTHTLALKSGPSHSNIKPVVVIPNFSLHASNTFACRIPIPAYDAYAPRDHWQWTATQWRGVIGPDLTIFLRDDSVDGNGIESAGSVGSASKQAVEMEEGGKLIVVNRSFGKGGTVIEAHILRRLGFEVSEWIRAFGN</sequence>
<dbReference type="InterPro" id="IPR009071">
    <property type="entry name" value="HMG_box_dom"/>
</dbReference>
<feature type="DNA-binding region" description="HMG box" evidence="4">
    <location>
        <begin position="128"/>
        <end position="196"/>
    </location>
</feature>
<dbReference type="CDD" id="cd01389">
    <property type="entry name" value="HMG-box_ROX1-like"/>
    <property type="match status" value="1"/>
</dbReference>
<dbReference type="Gene3D" id="1.10.30.10">
    <property type="entry name" value="High mobility group box domain"/>
    <property type="match status" value="1"/>
</dbReference>
<dbReference type="Proteomes" id="UP001303373">
    <property type="component" value="Chromosome 12"/>
</dbReference>
<dbReference type="EMBL" id="CP138591">
    <property type="protein sequence ID" value="WPH04018.1"/>
    <property type="molecule type" value="Genomic_DNA"/>
</dbReference>
<feature type="compositionally biased region" description="Low complexity" evidence="5">
    <location>
        <begin position="17"/>
        <end position="29"/>
    </location>
</feature>
<dbReference type="PROSITE" id="PS50118">
    <property type="entry name" value="HMG_BOX_2"/>
    <property type="match status" value="1"/>
</dbReference>
<protein>
    <recommendedName>
        <fullName evidence="6">HMG box domain-containing protein</fullName>
    </recommendedName>
</protein>
<accession>A0AAQ3RDV2</accession>
<organism evidence="7 8">
    <name type="scientific">Acrodontium crateriforme</name>
    <dbReference type="NCBI Taxonomy" id="150365"/>
    <lineage>
        <taxon>Eukaryota</taxon>
        <taxon>Fungi</taxon>
        <taxon>Dikarya</taxon>
        <taxon>Ascomycota</taxon>
        <taxon>Pezizomycotina</taxon>
        <taxon>Dothideomycetes</taxon>
        <taxon>Dothideomycetidae</taxon>
        <taxon>Mycosphaerellales</taxon>
        <taxon>Teratosphaeriaceae</taxon>
        <taxon>Acrodontium</taxon>
    </lineage>
</organism>
<dbReference type="PANTHER" id="PTHR10270:SF320">
    <property type="entry name" value="BOX TRANSCRIPTIONAL REGULATOR, PUTATIVE (AFU_ORTHOLOGUE AFUA_4G10820)-RELATED"/>
    <property type="match status" value="1"/>
</dbReference>
<evidence type="ECO:0000256" key="3">
    <source>
        <dbReference type="ARBA" id="ARBA00023163"/>
    </source>
</evidence>
<evidence type="ECO:0000256" key="2">
    <source>
        <dbReference type="ARBA" id="ARBA00023125"/>
    </source>
</evidence>
<keyword evidence="2 4" id="KW-0238">DNA-binding</keyword>
<evidence type="ECO:0000256" key="4">
    <source>
        <dbReference type="PROSITE-ProRule" id="PRU00267"/>
    </source>
</evidence>
<keyword evidence="3" id="KW-0804">Transcription</keyword>
<dbReference type="PANTHER" id="PTHR10270">
    <property type="entry name" value="SOX TRANSCRIPTION FACTOR"/>
    <property type="match status" value="1"/>
</dbReference>
<dbReference type="Pfam" id="PF00505">
    <property type="entry name" value="HMG_box"/>
    <property type="match status" value="1"/>
</dbReference>
<evidence type="ECO:0000256" key="1">
    <source>
        <dbReference type="ARBA" id="ARBA00023015"/>
    </source>
</evidence>
<dbReference type="GO" id="GO:0000122">
    <property type="term" value="P:negative regulation of transcription by RNA polymerase II"/>
    <property type="evidence" value="ECO:0007669"/>
    <property type="project" value="TreeGrafter"/>
</dbReference>
<dbReference type="SMART" id="SM00398">
    <property type="entry name" value="HMG"/>
    <property type="match status" value="1"/>
</dbReference>
<proteinExistence type="predicted"/>
<dbReference type="FunFam" id="1.10.30.10:FF:000041">
    <property type="entry name" value="HMG box family protein"/>
    <property type="match status" value="1"/>
</dbReference>
<reference evidence="7 8" key="1">
    <citation type="submission" date="2023-11" db="EMBL/GenBank/DDBJ databases">
        <title>An acidophilic fungus is an integral part of prey digestion in a carnivorous sundew plant.</title>
        <authorList>
            <person name="Tsai I.J."/>
        </authorList>
    </citation>
    <scope>NUCLEOTIDE SEQUENCE [LARGE SCALE GENOMIC DNA]</scope>
    <source>
        <strain evidence="7">169a</strain>
    </source>
</reference>
<evidence type="ECO:0000313" key="8">
    <source>
        <dbReference type="Proteomes" id="UP001303373"/>
    </source>
</evidence>
<evidence type="ECO:0000313" key="7">
    <source>
        <dbReference type="EMBL" id="WPH04018.1"/>
    </source>
</evidence>